<evidence type="ECO:0000256" key="3">
    <source>
        <dbReference type="ARBA" id="ARBA00022801"/>
    </source>
</evidence>
<name>A0A7K7YVP3_THRLU</name>
<dbReference type="Gene3D" id="3.90.1720.10">
    <property type="entry name" value="endopeptidase domain like (from Nostoc punctiforme)"/>
    <property type="match status" value="1"/>
</dbReference>
<dbReference type="Pfam" id="PF04970">
    <property type="entry name" value="LRAT"/>
    <property type="match status" value="1"/>
</dbReference>
<comment type="similarity">
    <text evidence="1">Belongs to the H-rev107 family.</text>
</comment>
<evidence type="ECO:0000256" key="4">
    <source>
        <dbReference type="ARBA" id="ARBA00023098"/>
    </source>
</evidence>
<evidence type="ECO:0000259" key="5">
    <source>
        <dbReference type="PROSITE" id="PS51934"/>
    </source>
</evidence>
<feature type="domain" description="LRAT" evidence="5">
    <location>
        <begin position="13"/>
        <end position="129"/>
    </location>
</feature>
<dbReference type="GO" id="GO:0004623">
    <property type="term" value="F:phospholipase A2 activity"/>
    <property type="evidence" value="ECO:0007669"/>
    <property type="project" value="TreeGrafter"/>
</dbReference>
<comment type="caution">
    <text evidence="6">The sequence shown here is derived from an EMBL/GenBank/DDBJ whole genome shotgun (WGS) entry which is preliminary data.</text>
</comment>
<dbReference type="InterPro" id="IPR051496">
    <property type="entry name" value="H-rev107_PLA/AT"/>
</dbReference>
<keyword evidence="2" id="KW-0808">Transferase</keyword>
<dbReference type="PROSITE" id="PS51934">
    <property type="entry name" value="LRAT"/>
    <property type="match status" value="1"/>
</dbReference>
<dbReference type="GO" id="GO:0005737">
    <property type="term" value="C:cytoplasm"/>
    <property type="evidence" value="ECO:0007669"/>
    <property type="project" value="TreeGrafter"/>
</dbReference>
<sequence>MGDDMRHPQPGDLIEIDRPLCQHWVLYMGDGDVVHLSPIDEGAPSVSGSSASIQATRAKVKKEKLLDVVKDNTWCIKNKYDRSHTPLPAEKIIWCAECCIGREVLYDVLGSNCEHFVTMLRYGEPLSEQV</sequence>
<dbReference type="AlphaFoldDB" id="A0A7K7YVP3"/>
<evidence type="ECO:0000313" key="6">
    <source>
        <dbReference type="EMBL" id="NXA82102.1"/>
    </source>
</evidence>
<reference evidence="6 7" key="1">
    <citation type="submission" date="2019-09" db="EMBL/GenBank/DDBJ databases">
        <title>Bird 10,000 Genomes (B10K) Project - Family phase.</title>
        <authorList>
            <person name="Zhang G."/>
        </authorList>
    </citation>
    <scope>NUCLEOTIDE SEQUENCE [LARGE SCALE GENOMIC DNA]</scope>
    <source>
        <strain evidence="6">B10K-DU-001-68</strain>
        <tissue evidence="6">Muscle</tissue>
    </source>
</reference>
<dbReference type="GO" id="GO:0070292">
    <property type="term" value="P:N-acylphosphatidylethanolamine metabolic process"/>
    <property type="evidence" value="ECO:0007669"/>
    <property type="project" value="TreeGrafter"/>
</dbReference>
<keyword evidence="7" id="KW-1185">Reference proteome</keyword>
<proteinExistence type="inferred from homology"/>
<dbReference type="Proteomes" id="UP000558509">
    <property type="component" value="Unassembled WGS sequence"/>
</dbReference>
<evidence type="ECO:0000256" key="1">
    <source>
        <dbReference type="ARBA" id="ARBA00007824"/>
    </source>
</evidence>
<accession>A0A7K7YVP3</accession>
<dbReference type="InterPro" id="IPR007053">
    <property type="entry name" value="LRAT_dom"/>
</dbReference>
<feature type="non-terminal residue" evidence="6">
    <location>
        <position position="1"/>
    </location>
</feature>
<keyword evidence="4" id="KW-0443">Lipid metabolism</keyword>
<protein>
    <submittedName>
        <fullName evidence="6">HRSL1 enzyme</fullName>
    </submittedName>
</protein>
<keyword evidence="3" id="KW-0378">Hydrolase</keyword>
<evidence type="ECO:0000256" key="2">
    <source>
        <dbReference type="ARBA" id="ARBA00022679"/>
    </source>
</evidence>
<organism evidence="6 7">
    <name type="scientific">Thryothorus ludovicianus</name>
    <name type="common">Carolina wren</name>
    <name type="synonym">Sylvia ludoviciana</name>
    <dbReference type="NCBI Taxonomy" id="74200"/>
    <lineage>
        <taxon>Eukaryota</taxon>
        <taxon>Metazoa</taxon>
        <taxon>Chordata</taxon>
        <taxon>Craniata</taxon>
        <taxon>Vertebrata</taxon>
        <taxon>Euteleostomi</taxon>
        <taxon>Archelosauria</taxon>
        <taxon>Archosauria</taxon>
        <taxon>Dinosauria</taxon>
        <taxon>Saurischia</taxon>
        <taxon>Theropoda</taxon>
        <taxon>Coelurosauria</taxon>
        <taxon>Aves</taxon>
        <taxon>Neognathae</taxon>
        <taxon>Neoaves</taxon>
        <taxon>Telluraves</taxon>
        <taxon>Australaves</taxon>
        <taxon>Passeriformes</taxon>
        <taxon>Certhiidae</taxon>
        <taxon>Troglodytinae</taxon>
        <taxon>Thryothorus</taxon>
    </lineage>
</organism>
<dbReference type="GO" id="GO:0016410">
    <property type="term" value="F:N-acyltransferase activity"/>
    <property type="evidence" value="ECO:0007669"/>
    <property type="project" value="TreeGrafter"/>
</dbReference>
<dbReference type="PANTHER" id="PTHR13943:SF37">
    <property type="entry name" value="PHOSPHOLIPASE A AND ACYLTRANSFERASE 1"/>
    <property type="match status" value="1"/>
</dbReference>
<dbReference type="GO" id="GO:0008970">
    <property type="term" value="F:phospholipase A1 activity"/>
    <property type="evidence" value="ECO:0007669"/>
    <property type="project" value="TreeGrafter"/>
</dbReference>
<evidence type="ECO:0000313" key="7">
    <source>
        <dbReference type="Proteomes" id="UP000558509"/>
    </source>
</evidence>
<feature type="non-terminal residue" evidence="6">
    <location>
        <position position="130"/>
    </location>
</feature>
<gene>
    <name evidence="6" type="primary">Hrasls_1</name>
    <name evidence="6" type="ORF">THRLUD_R13401</name>
</gene>
<dbReference type="EMBL" id="VZTB01014618">
    <property type="protein sequence ID" value="NXA82102.1"/>
    <property type="molecule type" value="Genomic_DNA"/>
</dbReference>
<dbReference type="PANTHER" id="PTHR13943">
    <property type="entry name" value="HRAS-LIKE SUPPRESSOR - RELATED"/>
    <property type="match status" value="1"/>
</dbReference>